<feature type="domain" description="Glucose/Sorbosone dehydrogenase" evidence="2">
    <location>
        <begin position="54"/>
        <end position="382"/>
    </location>
</feature>
<evidence type="ECO:0000259" key="2">
    <source>
        <dbReference type="Pfam" id="PF07995"/>
    </source>
</evidence>
<accession>A0A934QJR1</accession>
<organism evidence="3 4">
    <name type="scientific">Rhodovibrio salinarum</name>
    <dbReference type="NCBI Taxonomy" id="1087"/>
    <lineage>
        <taxon>Bacteria</taxon>
        <taxon>Pseudomonadati</taxon>
        <taxon>Pseudomonadota</taxon>
        <taxon>Alphaproteobacteria</taxon>
        <taxon>Rhodospirillales</taxon>
        <taxon>Rhodovibrionaceae</taxon>
        <taxon>Rhodovibrio</taxon>
    </lineage>
</organism>
<reference evidence="3" key="2">
    <citation type="journal article" date="2020" name="Microorganisms">
        <title>Osmotic Adaptation and Compatible Solute Biosynthesis of Phototrophic Bacteria as Revealed from Genome Analyses.</title>
        <authorList>
            <person name="Imhoff J.F."/>
            <person name="Rahn T."/>
            <person name="Kunzel S."/>
            <person name="Keller A."/>
            <person name="Neulinger S.C."/>
        </authorList>
    </citation>
    <scope>NUCLEOTIDE SEQUENCE</scope>
    <source>
        <strain evidence="3">DSM 9154</strain>
    </source>
</reference>
<dbReference type="PANTHER" id="PTHR19328:SF75">
    <property type="entry name" value="ALDOSE SUGAR DEHYDROGENASE YLII"/>
    <property type="match status" value="1"/>
</dbReference>
<dbReference type="Pfam" id="PF07995">
    <property type="entry name" value="GSDH"/>
    <property type="match status" value="1"/>
</dbReference>
<reference evidence="3" key="1">
    <citation type="submission" date="2017-08" db="EMBL/GenBank/DDBJ databases">
        <authorList>
            <person name="Imhoff J.F."/>
            <person name="Rahn T."/>
            <person name="Kuenzel S."/>
            <person name="Neulinger S.C."/>
        </authorList>
    </citation>
    <scope>NUCLEOTIDE SEQUENCE</scope>
    <source>
        <strain evidence="3">DSM 9154</strain>
    </source>
</reference>
<evidence type="ECO:0000313" key="3">
    <source>
        <dbReference type="EMBL" id="MBK1698161.1"/>
    </source>
</evidence>
<protein>
    <recommendedName>
        <fullName evidence="2">Glucose/Sorbosone dehydrogenase domain-containing protein</fullName>
    </recommendedName>
</protein>
<dbReference type="InterPro" id="IPR011042">
    <property type="entry name" value="6-blade_b-propeller_TolB-like"/>
</dbReference>
<keyword evidence="1" id="KW-0732">Signal</keyword>
<comment type="caution">
    <text evidence="3">The sequence shown here is derived from an EMBL/GenBank/DDBJ whole genome shotgun (WGS) entry which is preliminary data.</text>
</comment>
<keyword evidence="4" id="KW-1185">Reference proteome</keyword>
<name>A0A934QJR1_9PROT</name>
<evidence type="ECO:0000313" key="4">
    <source>
        <dbReference type="Proteomes" id="UP000778970"/>
    </source>
</evidence>
<gene>
    <name evidence="3" type="ORF">CKO21_13015</name>
</gene>
<feature type="chain" id="PRO_5036859266" description="Glucose/Sorbosone dehydrogenase domain-containing protein" evidence="1">
    <location>
        <begin position="30"/>
        <end position="388"/>
    </location>
</feature>
<dbReference type="InterPro" id="IPR012938">
    <property type="entry name" value="Glc/Sorbosone_DH"/>
</dbReference>
<dbReference type="InterPro" id="IPR011041">
    <property type="entry name" value="Quinoprot_gluc/sorb_DH_b-prop"/>
</dbReference>
<dbReference type="SUPFAM" id="SSF50952">
    <property type="entry name" value="Soluble quinoprotein glucose dehydrogenase"/>
    <property type="match status" value="1"/>
</dbReference>
<proteinExistence type="predicted"/>
<dbReference type="Gene3D" id="2.120.10.30">
    <property type="entry name" value="TolB, C-terminal domain"/>
    <property type="match status" value="1"/>
</dbReference>
<dbReference type="PANTHER" id="PTHR19328">
    <property type="entry name" value="HEDGEHOG-INTERACTING PROTEIN"/>
    <property type="match status" value="1"/>
</dbReference>
<evidence type="ECO:0000256" key="1">
    <source>
        <dbReference type="SAM" id="SignalP"/>
    </source>
</evidence>
<dbReference type="Proteomes" id="UP000778970">
    <property type="component" value="Unassembled WGS sequence"/>
</dbReference>
<sequence>MISGWCRGLVRLACACGLVGSLGASPHLASAGADTTIYKTQQHDVRLVTVADGLNAPWSLCFLPDGRMLVSEQVGRLRLVQPDGTLGAPIGGLPDLYVFNQGGLLDVAVAPDFAQTQRIYFTFSEPGESFVGTAVARARLDLQARRLRDVEVIFRQRPKLPGNRHFGARIVFGPQGNIFATLGDRGERGRVQDLSNTLGSVVRVRPDGQIPADNPFVDQVGRVPALWSYGHRNPQGAAIHPRTGDLWIVEHGPTGGDELNLVKPGHNYGWPTVTHGVDRDGSPIGVGKHAPGMTPPIHTWTPSIAPSGLSFYTGDAFPKWRGDLLVGALAGRTLIRLQMEGAHVRAEERLLDGLDERIRDVVQGPRGRVYLLTDMPEAKLYRLEPVGR</sequence>
<dbReference type="EMBL" id="NRRE01000026">
    <property type="protein sequence ID" value="MBK1698161.1"/>
    <property type="molecule type" value="Genomic_DNA"/>
</dbReference>
<dbReference type="AlphaFoldDB" id="A0A934QJR1"/>
<feature type="signal peptide" evidence="1">
    <location>
        <begin position="1"/>
        <end position="29"/>
    </location>
</feature>